<evidence type="ECO:0000256" key="1">
    <source>
        <dbReference type="SAM" id="MobiDB-lite"/>
    </source>
</evidence>
<evidence type="ECO:0000259" key="3">
    <source>
        <dbReference type="Pfam" id="PF12146"/>
    </source>
</evidence>
<feature type="transmembrane region" description="Helical" evidence="2">
    <location>
        <begin position="12"/>
        <end position="33"/>
    </location>
</feature>
<evidence type="ECO:0000256" key="2">
    <source>
        <dbReference type="SAM" id="Phobius"/>
    </source>
</evidence>
<keyword evidence="2" id="KW-0472">Membrane</keyword>
<keyword evidence="2" id="KW-0812">Transmembrane</keyword>
<dbReference type="GO" id="GO:0016020">
    <property type="term" value="C:membrane"/>
    <property type="evidence" value="ECO:0007669"/>
    <property type="project" value="TreeGrafter"/>
</dbReference>
<evidence type="ECO:0000313" key="4">
    <source>
        <dbReference type="EMBL" id="KAF0772523.1"/>
    </source>
</evidence>
<dbReference type="Pfam" id="PF12146">
    <property type="entry name" value="Hydrolase_4"/>
    <property type="match status" value="1"/>
</dbReference>
<reference evidence="4 5" key="1">
    <citation type="submission" date="2019-06" db="EMBL/GenBank/DDBJ databases">
        <title>Genomics analysis of Aphanomyces spp. identifies a new class of oomycete effector associated with host adaptation.</title>
        <authorList>
            <person name="Gaulin E."/>
        </authorList>
    </citation>
    <scope>NUCLEOTIDE SEQUENCE [LARGE SCALE GENOMIC DNA]</scope>
    <source>
        <strain evidence="4 5">E</strain>
    </source>
</reference>
<dbReference type="GO" id="GO:0008474">
    <property type="term" value="F:palmitoyl-(protein) hydrolase activity"/>
    <property type="evidence" value="ECO:0007669"/>
    <property type="project" value="TreeGrafter"/>
</dbReference>
<feature type="domain" description="Serine aminopeptidase S33" evidence="3">
    <location>
        <begin position="115"/>
        <end position="237"/>
    </location>
</feature>
<feature type="region of interest" description="Disordered" evidence="1">
    <location>
        <begin position="323"/>
        <end position="356"/>
    </location>
</feature>
<feature type="compositionally biased region" description="Polar residues" evidence="1">
    <location>
        <begin position="326"/>
        <end position="335"/>
    </location>
</feature>
<dbReference type="PANTHER" id="PTHR12277">
    <property type="entry name" value="ALPHA/BETA HYDROLASE DOMAIN-CONTAINING PROTEIN"/>
    <property type="match status" value="1"/>
</dbReference>
<protein>
    <recommendedName>
        <fullName evidence="3">Serine aminopeptidase S33 domain-containing protein</fullName>
    </recommendedName>
</protein>
<dbReference type="InterPro" id="IPR022742">
    <property type="entry name" value="Hydrolase_4"/>
</dbReference>
<sequence>MGDFTSTAASWLQTLVVSSAALAVGLLGILYVYQEKLLYFPSMPGVSKLTTENPEGTASIIPNALDLSLVMHDDAGYRHPNEYGIDYEDVFIPCADGIKIHAWLMKQPQPTTVPTIVFFHGNAGNIGYRLPNAAKMYRHLECNILLVDYRGFGMSDGEPTERGLQLDAEGVVDYLHSRGASSVVDPSKLIVFGRSLGGAVAVYVASTRPTQVAGLIVENTFLSISAMVDQVMPWLSYVKPVVLRLDWSNEGRIPTLTHPILFVAGERDELVPHTHMQKLHALATKSVRRQWLPIPRGTHNDSWMRGGLDYFFALKRFIDSAVGESTPPSSDTANTSERHQEDGASIVSSDEADDGLDHSHIPNMLDQHSLLFQRPVKIHHDEM</sequence>
<dbReference type="PANTHER" id="PTHR12277:SF81">
    <property type="entry name" value="PROTEIN ABHD13"/>
    <property type="match status" value="1"/>
</dbReference>
<dbReference type="AlphaFoldDB" id="A0A6A5AQC2"/>
<keyword evidence="2" id="KW-1133">Transmembrane helix</keyword>
<proteinExistence type="predicted"/>
<name>A0A6A5AQC2_APHAT</name>
<organism evidence="4 5">
    <name type="scientific">Aphanomyces astaci</name>
    <name type="common">Crayfish plague agent</name>
    <dbReference type="NCBI Taxonomy" id="112090"/>
    <lineage>
        <taxon>Eukaryota</taxon>
        <taxon>Sar</taxon>
        <taxon>Stramenopiles</taxon>
        <taxon>Oomycota</taxon>
        <taxon>Saprolegniomycetes</taxon>
        <taxon>Saprolegniales</taxon>
        <taxon>Verrucalvaceae</taxon>
        <taxon>Aphanomyces</taxon>
    </lineage>
</organism>
<dbReference type="Proteomes" id="UP000469452">
    <property type="component" value="Unassembled WGS sequence"/>
</dbReference>
<gene>
    <name evidence="4" type="ORF">AaE_002284</name>
</gene>
<dbReference type="Gene3D" id="3.40.50.1820">
    <property type="entry name" value="alpha/beta hydrolase"/>
    <property type="match status" value="1"/>
</dbReference>
<dbReference type="VEuPathDB" id="FungiDB:H257_02436"/>
<accession>A0A6A5AQC2</accession>
<evidence type="ECO:0000313" key="5">
    <source>
        <dbReference type="Proteomes" id="UP000469452"/>
    </source>
</evidence>
<dbReference type="EMBL" id="VJMI01004616">
    <property type="protein sequence ID" value="KAF0772523.1"/>
    <property type="molecule type" value="Genomic_DNA"/>
</dbReference>
<comment type="caution">
    <text evidence="4">The sequence shown here is derived from an EMBL/GenBank/DDBJ whole genome shotgun (WGS) entry which is preliminary data.</text>
</comment>
<dbReference type="SUPFAM" id="SSF53474">
    <property type="entry name" value="alpha/beta-Hydrolases"/>
    <property type="match status" value="1"/>
</dbReference>
<dbReference type="InterPro" id="IPR029058">
    <property type="entry name" value="AB_hydrolase_fold"/>
</dbReference>